<protein>
    <submittedName>
        <fullName evidence="3">Ferrous iron transporter B</fullName>
    </submittedName>
</protein>
<feature type="transmembrane region" description="Helical" evidence="1">
    <location>
        <begin position="360"/>
        <end position="383"/>
    </location>
</feature>
<dbReference type="InterPro" id="IPR027417">
    <property type="entry name" value="P-loop_NTPase"/>
</dbReference>
<dbReference type="PANTHER" id="PTHR43185">
    <property type="entry name" value="FERROUS IRON TRANSPORT PROTEIN B"/>
    <property type="match status" value="1"/>
</dbReference>
<dbReference type="PANTHER" id="PTHR43185:SF1">
    <property type="entry name" value="FE(2+) TRANSPORTER FEOB"/>
    <property type="match status" value="1"/>
</dbReference>
<feature type="transmembrane region" description="Helical" evidence="1">
    <location>
        <begin position="519"/>
        <end position="540"/>
    </location>
</feature>
<sequence>MKKALLVGNPNVGKSAVFSRLTGARVISSNYPGTTVEFTEGRMSAGEEKMLLIDVPGAYDLGVAQSQAEGVALDMLDKGDLIINVVDATNLERNLALTLRLLEQNKPMLVALNMWDEARHKGIHIDAKKLEEMLGVPVVPTVAISGEGIRELTLRLPAAPPPPVTRRSDDERWAEIGRILEQVQSLEHRHRTFLETLGDASVKPLTGTPIALFVLAASFAIVRLIGESLIRFVGEPIFESLWRPVLIRSSALLQPGSALHTIVIGQLIDGEIDFLQSFGLLTTGLFVPLGLVLPYVLSFYTVLGLLEDLGYLPRLAVLLDTMMHRMGLHGWAIIPSLLGLGCNVPGIMATRILETRRERFIAATIISIGVPCASLQAMIWGLLGRHGPFYVFVVYATLFVSWMVIGIVLNRVLKGWSPELIMEIPPYRLPSIRTLAKKLQMRMVAFLKEAVPIVLLGVLVVDLLYYIGLFDLIAGWTAPVVTKVLGLPKETIIALSVGFLRKDVAVGMMGGMNLTAGQLTVAVTVLAMSFPCVATFAVMWRELGFVDLCRSVIIMLVSSLLVGALLNAMF</sequence>
<dbReference type="Proteomes" id="UP000886069">
    <property type="component" value="Unassembled WGS sequence"/>
</dbReference>
<comment type="caution">
    <text evidence="3">The sequence shown here is derived from an EMBL/GenBank/DDBJ whole genome shotgun (WGS) entry which is preliminary data.</text>
</comment>
<dbReference type="InterPro" id="IPR006073">
    <property type="entry name" value="GTP-bd"/>
</dbReference>
<dbReference type="CDD" id="cd01879">
    <property type="entry name" value="FeoB"/>
    <property type="match status" value="1"/>
</dbReference>
<feature type="transmembrane region" description="Helical" evidence="1">
    <location>
        <begin position="552"/>
        <end position="569"/>
    </location>
</feature>
<evidence type="ECO:0000259" key="2">
    <source>
        <dbReference type="PROSITE" id="PS51711"/>
    </source>
</evidence>
<feature type="transmembrane region" description="Helical" evidence="1">
    <location>
        <begin position="446"/>
        <end position="467"/>
    </location>
</feature>
<feature type="domain" description="FeoB-type G" evidence="2">
    <location>
        <begin position="1"/>
        <end position="162"/>
    </location>
</feature>
<dbReference type="SUPFAM" id="SSF52540">
    <property type="entry name" value="P-loop containing nucleoside triphosphate hydrolases"/>
    <property type="match status" value="1"/>
</dbReference>
<feature type="transmembrane region" description="Helical" evidence="1">
    <location>
        <begin position="280"/>
        <end position="306"/>
    </location>
</feature>
<dbReference type="NCBIfam" id="TIGR00231">
    <property type="entry name" value="small_GTP"/>
    <property type="match status" value="1"/>
</dbReference>
<gene>
    <name evidence="3" type="ORF">ENO08_08360</name>
</gene>
<dbReference type="AlphaFoldDB" id="A0A7V2AWB1"/>
<keyword evidence="1" id="KW-1133">Transmembrane helix</keyword>
<keyword evidence="1" id="KW-0812">Transmembrane</keyword>
<dbReference type="Pfam" id="PF07664">
    <property type="entry name" value="FeoB_C"/>
    <property type="match status" value="1"/>
</dbReference>
<dbReference type="EMBL" id="DSEC01000601">
    <property type="protein sequence ID" value="HER44457.1"/>
    <property type="molecule type" value="Genomic_DNA"/>
</dbReference>
<accession>A0A7V2AWB1</accession>
<dbReference type="Gene3D" id="3.40.50.300">
    <property type="entry name" value="P-loop containing nucleotide triphosphate hydrolases"/>
    <property type="match status" value="1"/>
</dbReference>
<dbReference type="GO" id="GO:0015093">
    <property type="term" value="F:ferrous iron transmembrane transporter activity"/>
    <property type="evidence" value="ECO:0007669"/>
    <property type="project" value="InterPro"/>
</dbReference>
<keyword evidence="1" id="KW-0472">Membrane</keyword>
<dbReference type="PROSITE" id="PS51711">
    <property type="entry name" value="G_FEOB"/>
    <property type="match status" value="1"/>
</dbReference>
<dbReference type="GO" id="GO:0005525">
    <property type="term" value="F:GTP binding"/>
    <property type="evidence" value="ECO:0007669"/>
    <property type="project" value="InterPro"/>
</dbReference>
<dbReference type="PRINTS" id="PR00326">
    <property type="entry name" value="GTP1OBG"/>
</dbReference>
<organism evidence="3">
    <name type="scientific">Eiseniibacteriota bacterium</name>
    <dbReference type="NCBI Taxonomy" id="2212470"/>
    <lineage>
        <taxon>Bacteria</taxon>
        <taxon>Candidatus Eiseniibacteriota</taxon>
    </lineage>
</organism>
<feature type="transmembrane region" description="Helical" evidence="1">
    <location>
        <begin position="205"/>
        <end position="225"/>
    </location>
</feature>
<dbReference type="Pfam" id="PF07670">
    <property type="entry name" value="Gate"/>
    <property type="match status" value="2"/>
</dbReference>
<reference evidence="3" key="1">
    <citation type="journal article" date="2020" name="mSystems">
        <title>Genome- and Community-Level Interaction Insights into Carbon Utilization and Element Cycling Functions of Hydrothermarchaeota in Hydrothermal Sediment.</title>
        <authorList>
            <person name="Zhou Z."/>
            <person name="Liu Y."/>
            <person name="Xu W."/>
            <person name="Pan J."/>
            <person name="Luo Z.H."/>
            <person name="Li M."/>
        </authorList>
    </citation>
    <scope>NUCLEOTIDE SEQUENCE [LARGE SCALE GENOMIC DNA]</scope>
    <source>
        <strain evidence="3">SpSt-1233</strain>
    </source>
</reference>
<dbReference type="GO" id="GO:0005886">
    <property type="term" value="C:plasma membrane"/>
    <property type="evidence" value="ECO:0007669"/>
    <property type="project" value="TreeGrafter"/>
</dbReference>
<dbReference type="InterPro" id="IPR030389">
    <property type="entry name" value="G_FEOB_dom"/>
</dbReference>
<evidence type="ECO:0000313" key="3">
    <source>
        <dbReference type="EMBL" id="HER44457.1"/>
    </source>
</evidence>
<dbReference type="Pfam" id="PF02421">
    <property type="entry name" value="FeoB_N"/>
    <property type="match status" value="1"/>
</dbReference>
<dbReference type="InterPro" id="IPR050860">
    <property type="entry name" value="FeoB_GTPase"/>
</dbReference>
<feature type="transmembrane region" description="Helical" evidence="1">
    <location>
        <begin position="326"/>
        <end position="348"/>
    </location>
</feature>
<dbReference type="InterPro" id="IPR005225">
    <property type="entry name" value="Small_GTP-bd"/>
</dbReference>
<feature type="transmembrane region" description="Helical" evidence="1">
    <location>
        <begin position="389"/>
        <end position="413"/>
    </location>
</feature>
<name>A0A7V2AWB1_UNCEI</name>
<evidence type="ECO:0000256" key="1">
    <source>
        <dbReference type="SAM" id="Phobius"/>
    </source>
</evidence>
<dbReference type="InterPro" id="IPR011640">
    <property type="entry name" value="Fe2_transport_prot_B_C"/>
</dbReference>
<proteinExistence type="predicted"/>
<dbReference type="InterPro" id="IPR011642">
    <property type="entry name" value="Gate_dom"/>
</dbReference>